<dbReference type="InterPro" id="IPR051500">
    <property type="entry name" value="cTAGE_MIA/OTOR"/>
</dbReference>
<dbReference type="InterPro" id="IPR036028">
    <property type="entry name" value="SH3-like_dom_sf"/>
</dbReference>
<dbReference type="Gene3D" id="2.30.30.40">
    <property type="entry name" value="SH3 Domains"/>
    <property type="match status" value="1"/>
</dbReference>
<evidence type="ECO:0000256" key="4">
    <source>
        <dbReference type="ARBA" id="ARBA00022824"/>
    </source>
</evidence>
<dbReference type="GO" id="GO:0005634">
    <property type="term" value="C:nucleus"/>
    <property type="evidence" value="ECO:0007669"/>
    <property type="project" value="UniProtKB-UniRule"/>
</dbReference>
<dbReference type="Pfam" id="PF07653">
    <property type="entry name" value="SH3_2"/>
    <property type="match status" value="1"/>
</dbReference>
<proteinExistence type="predicted"/>
<sequence length="708" mass="79060">MKRAKKVQDKDKPKRPQTAFMLWLNENRSKIKSKNPDMKVTEIAKEGGRLWRELEDKSNSKISDKRLCIDPDCKSPVSIAKTLTRYFSPEAYMLSFKANEEITIFSKSAGSNEDLWGAEIKGKRGYVPRGLVRETKIIGKPLLLVDTEIGYNSNATQVPIEKEAVKPSKVKQTYEIIDGTTVYPQLDEDIIEEAQEPSWSTENISEKNIDILESSKADNLEISLSPNVESTINHSKKESLSDATSENDTVNSVNVDNQESNQIEVENIENSQIEPINIHNEENNLNLNSESKEDDAGYLSGMFDNVLGMVMGDKDEETGKESEVDVKKGDEFVEKELDGTSSNATPEKDRTSSIPTPEKDFDEIVGDSLENKTEKTPELFSDGNSEVLTDSSANNEKKDAIDDFLHNVEKKDSTDMNTVNIVSESVVSSENSLNEVETISASSEESKIENSQTNSESNSPTYSESNSPTDLESNSPTFLESNSPTNSESNSPTNSESNSIENKIEEEKLYENSTGSENLLQKVGEIVKENEAISNNSSEIMNDIDENLSKNEEIKQDDSHIEKNPSYGTLNSIDDYVKNEEKLLPRSTIEQVNQNSNLTLNNSQVETLEILSSSEPQNDVLEVSSNFLENTELGNSENDTSVENISNTEDKKVSLPVVSQITQNDFENIKFKDKLLEVGDVIDENNQNFEIKPENDINQVSEGKMKIF</sequence>
<evidence type="ECO:0000256" key="8">
    <source>
        <dbReference type="PROSITE-ProRule" id="PRU00267"/>
    </source>
</evidence>
<dbReference type="Pfam" id="PF00505">
    <property type="entry name" value="HMG_box"/>
    <property type="match status" value="1"/>
</dbReference>
<feature type="DNA-binding region" description="HMG box" evidence="8">
    <location>
        <begin position="13"/>
        <end position="66"/>
    </location>
</feature>
<keyword evidence="6" id="KW-0325">Glycoprotein</keyword>
<evidence type="ECO:0000256" key="2">
    <source>
        <dbReference type="ARBA" id="ARBA00022443"/>
    </source>
</evidence>
<dbReference type="Proteomes" id="UP001516400">
    <property type="component" value="Unassembled WGS sequence"/>
</dbReference>
<feature type="compositionally biased region" description="Low complexity" evidence="9">
    <location>
        <begin position="480"/>
        <end position="500"/>
    </location>
</feature>
<dbReference type="SUPFAM" id="SSF47095">
    <property type="entry name" value="HMG-box"/>
    <property type="match status" value="1"/>
</dbReference>
<keyword evidence="13" id="KW-1185">Reference proteome</keyword>
<feature type="domain" description="HMG box" evidence="11">
    <location>
        <begin position="13"/>
        <end position="66"/>
    </location>
</feature>
<keyword evidence="8" id="KW-0238">DNA-binding</keyword>
<evidence type="ECO:0000256" key="1">
    <source>
        <dbReference type="ARBA" id="ARBA00004389"/>
    </source>
</evidence>
<evidence type="ECO:0000256" key="5">
    <source>
        <dbReference type="ARBA" id="ARBA00023054"/>
    </source>
</evidence>
<feature type="compositionally biased region" description="Low complexity" evidence="9">
    <location>
        <begin position="426"/>
        <end position="437"/>
    </location>
</feature>
<keyword evidence="4" id="KW-0256">Endoplasmic reticulum</keyword>
<dbReference type="SMART" id="SM00326">
    <property type="entry name" value="SH3"/>
    <property type="match status" value="1"/>
</dbReference>
<feature type="compositionally biased region" description="Polar residues" evidence="9">
    <location>
        <begin position="382"/>
        <end position="394"/>
    </location>
</feature>
<keyword evidence="3" id="KW-0732">Signal</keyword>
<keyword evidence="2 7" id="KW-0728">SH3 domain</keyword>
<dbReference type="GO" id="GO:0005789">
    <property type="term" value="C:endoplasmic reticulum membrane"/>
    <property type="evidence" value="ECO:0007669"/>
    <property type="project" value="UniProtKB-SubCell"/>
</dbReference>
<dbReference type="InterPro" id="IPR001452">
    <property type="entry name" value="SH3_domain"/>
</dbReference>
<feature type="region of interest" description="Disordered" evidence="9">
    <location>
        <begin position="334"/>
        <end position="397"/>
    </location>
</feature>
<evidence type="ECO:0000313" key="13">
    <source>
        <dbReference type="Proteomes" id="UP001516400"/>
    </source>
</evidence>
<accession>A0ABD2MVW8</accession>
<evidence type="ECO:0000259" key="10">
    <source>
        <dbReference type="PROSITE" id="PS50002"/>
    </source>
</evidence>
<keyword evidence="5" id="KW-0175">Coiled coil</keyword>
<dbReference type="AlphaFoldDB" id="A0ABD2MVW8"/>
<evidence type="ECO:0000313" key="12">
    <source>
        <dbReference type="EMBL" id="KAL3270320.1"/>
    </source>
</evidence>
<evidence type="ECO:0000256" key="6">
    <source>
        <dbReference type="ARBA" id="ARBA00023180"/>
    </source>
</evidence>
<organism evidence="12 13">
    <name type="scientific">Cryptolaemus montrouzieri</name>
    <dbReference type="NCBI Taxonomy" id="559131"/>
    <lineage>
        <taxon>Eukaryota</taxon>
        <taxon>Metazoa</taxon>
        <taxon>Ecdysozoa</taxon>
        <taxon>Arthropoda</taxon>
        <taxon>Hexapoda</taxon>
        <taxon>Insecta</taxon>
        <taxon>Pterygota</taxon>
        <taxon>Neoptera</taxon>
        <taxon>Endopterygota</taxon>
        <taxon>Coleoptera</taxon>
        <taxon>Polyphaga</taxon>
        <taxon>Cucujiformia</taxon>
        <taxon>Coccinelloidea</taxon>
        <taxon>Coccinellidae</taxon>
        <taxon>Scymninae</taxon>
        <taxon>Scymnini</taxon>
        <taxon>Cryptolaemus</taxon>
    </lineage>
</organism>
<dbReference type="Gene3D" id="1.10.30.10">
    <property type="entry name" value="High mobility group box domain"/>
    <property type="match status" value="1"/>
</dbReference>
<feature type="compositionally biased region" description="Polar residues" evidence="9">
    <location>
        <begin position="439"/>
        <end position="479"/>
    </location>
</feature>
<feature type="domain" description="SH3" evidence="10">
    <location>
        <begin position="75"/>
        <end position="137"/>
    </location>
</feature>
<dbReference type="GO" id="GO:0003677">
    <property type="term" value="F:DNA binding"/>
    <property type="evidence" value="ECO:0007669"/>
    <property type="project" value="UniProtKB-UniRule"/>
</dbReference>
<protein>
    <submittedName>
        <fullName evidence="12">Uncharacterized protein</fullName>
    </submittedName>
</protein>
<evidence type="ECO:0000256" key="7">
    <source>
        <dbReference type="PROSITE-ProRule" id="PRU00192"/>
    </source>
</evidence>
<dbReference type="PANTHER" id="PTHR23158:SF33">
    <property type="entry name" value="TRANSPORT AND GOLGI ORGANIZATION PROTEIN 1"/>
    <property type="match status" value="1"/>
</dbReference>
<dbReference type="InterPro" id="IPR009071">
    <property type="entry name" value="HMG_box_dom"/>
</dbReference>
<reference evidence="12 13" key="1">
    <citation type="journal article" date="2021" name="BMC Biol.">
        <title>Horizontally acquired antibacterial genes associated with adaptive radiation of ladybird beetles.</title>
        <authorList>
            <person name="Li H.S."/>
            <person name="Tang X.F."/>
            <person name="Huang Y.H."/>
            <person name="Xu Z.Y."/>
            <person name="Chen M.L."/>
            <person name="Du X.Y."/>
            <person name="Qiu B.Y."/>
            <person name="Chen P.T."/>
            <person name="Zhang W."/>
            <person name="Slipinski A."/>
            <person name="Escalona H.E."/>
            <person name="Waterhouse R.M."/>
            <person name="Zwick A."/>
            <person name="Pang H."/>
        </authorList>
    </citation>
    <scope>NUCLEOTIDE SEQUENCE [LARGE SCALE GENOMIC DNA]</scope>
    <source>
        <strain evidence="12">SYSU2018</strain>
    </source>
</reference>
<dbReference type="InterPro" id="IPR036910">
    <property type="entry name" value="HMG_box_dom_sf"/>
</dbReference>
<dbReference type="PANTHER" id="PTHR23158">
    <property type="entry name" value="MELANOMA INHIBITORY ACTIVITY-RELATED"/>
    <property type="match status" value="1"/>
</dbReference>
<evidence type="ECO:0000256" key="3">
    <source>
        <dbReference type="ARBA" id="ARBA00022729"/>
    </source>
</evidence>
<dbReference type="EMBL" id="JABFTP020000021">
    <property type="protein sequence ID" value="KAL3270320.1"/>
    <property type="molecule type" value="Genomic_DNA"/>
</dbReference>
<dbReference type="PROSITE" id="PS50118">
    <property type="entry name" value="HMG_BOX_2"/>
    <property type="match status" value="1"/>
</dbReference>
<gene>
    <name evidence="12" type="ORF">HHI36_009371</name>
</gene>
<comment type="caution">
    <text evidence="12">The sequence shown here is derived from an EMBL/GenBank/DDBJ whole genome shotgun (WGS) entry which is preliminary data.</text>
</comment>
<feature type="region of interest" description="Disordered" evidence="9">
    <location>
        <begin position="426"/>
        <end position="500"/>
    </location>
</feature>
<comment type="subcellular location">
    <subcellularLocation>
        <location evidence="1">Endoplasmic reticulum membrane</location>
        <topology evidence="1">Single-pass membrane protein</topology>
    </subcellularLocation>
</comment>
<dbReference type="SMART" id="SM00398">
    <property type="entry name" value="HMG"/>
    <property type="match status" value="1"/>
</dbReference>
<dbReference type="PROSITE" id="PS50002">
    <property type="entry name" value="SH3"/>
    <property type="match status" value="1"/>
</dbReference>
<evidence type="ECO:0000256" key="9">
    <source>
        <dbReference type="SAM" id="MobiDB-lite"/>
    </source>
</evidence>
<dbReference type="SUPFAM" id="SSF50044">
    <property type="entry name" value="SH3-domain"/>
    <property type="match status" value="1"/>
</dbReference>
<name>A0ABD2MVW8_9CUCU</name>
<evidence type="ECO:0000259" key="11">
    <source>
        <dbReference type="PROSITE" id="PS50118"/>
    </source>
</evidence>
<keyword evidence="8" id="KW-0539">Nucleus</keyword>